<organism evidence="3">
    <name type="scientific">Angiostrongylus costaricensis</name>
    <name type="common">Nematode worm</name>
    <dbReference type="NCBI Taxonomy" id="334426"/>
    <lineage>
        <taxon>Eukaryota</taxon>
        <taxon>Metazoa</taxon>
        <taxon>Ecdysozoa</taxon>
        <taxon>Nematoda</taxon>
        <taxon>Chromadorea</taxon>
        <taxon>Rhabditida</taxon>
        <taxon>Rhabditina</taxon>
        <taxon>Rhabditomorpha</taxon>
        <taxon>Strongyloidea</taxon>
        <taxon>Metastrongylidae</taxon>
        <taxon>Angiostrongylus</taxon>
    </lineage>
</organism>
<evidence type="ECO:0000313" key="3">
    <source>
        <dbReference type="WBParaSite" id="ACOC_0001065101-mRNA-1"/>
    </source>
</evidence>
<protein>
    <submittedName>
        <fullName evidence="3">BTB domain-containing protein</fullName>
    </submittedName>
</protein>
<reference evidence="3" key="1">
    <citation type="submission" date="2016-04" db="UniProtKB">
        <authorList>
            <consortium name="WormBaseParasite"/>
        </authorList>
    </citation>
    <scope>IDENTIFICATION</scope>
</reference>
<reference evidence="1 2" key="2">
    <citation type="submission" date="2018-11" db="EMBL/GenBank/DDBJ databases">
        <authorList>
            <consortium name="Pathogen Informatics"/>
        </authorList>
    </citation>
    <scope>NUCLEOTIDE SEQUENCE [LARGE SCALE GENOMIC DNA]</scope>
    <source>
        <strain evidence="1 2">Costa Rica</strain>
    </source>
</reference>
<evidence type="ECO:0000313" key="1">
    <source>
        <dbReference type="EMBL" id="VDM62237.1"/>
    </source>
</evidence>
<name>A0A158PKX2_ANGCS</name>
<gene>
    <name evidence="1" type="ORF">ACOC_LOCUS10652</name>
</gene>
<evidence type="ECO:0000313" key="2">
    <source>
        <dbReference type="Proteomes" id="UP000267027"/>
    </source>
</evidence>
<dbReference type="InterPro" id="IPR011333">
    <property type="entry name" value="SKP1/BTB/POZ_sf"/>
</dbReference>
<accession>A0A158PKX2</accession>
<dbReference type="Proteomes" id="UP000267027">
    <property type="component" value="Unassembled WGS sequence"/>
</dbReference>
<dbReference type="OrthoDB" id="6359816at2759"/>
<dbReference type="EMBL" id="UYYA01004517">
    <property type="protein sequence ID" value="VDM62237.1"/>
    <property type="molecule type" value="Genomic_DNA"/>
</dbReference>
<dbReference type="WBParaSite" id="ACOC_0001065101-mRNA-1">
    <property type="protein sequence ID" value="ACOC_0001065101-mRNA-1"/>
    <property type="gene ID" value="ACOC_0001065101"/>
</dbReference>
<keyword evidence="2" id="KW-1185">Reference proteome</keyword>
<dbReference type="AlphaFoldDB" id="A0A158PKX2"/>
<dbReference type="PANTHER" id="PTHR24413">
    <property type="entry name" value="SPECKLE-TYPE POZ PROTEIN"/>
    <property type="match status" value="1"/>
</dbReference>
<dbReference type="STRING" id="334426.A0A158PKX2"/>
<dbReference type="CDD" id="cd14733">
    <property type="entry name" value="BACK"/>
    <property type="match status" value="1"/>
</dbReference>
<sequence length="115" mass="13300">MLIFIHSGSILLQDLTTKDISDVIQLAEKYGIPAIKTLCEQNLISRVSPTNIIEYLEFADFHQANYLYEYCFDYVTENRCEVLDTEPWAALTARNPRLSTSMLERIIRSDLSLHQ</sequence>
<dbReference type="Gene3D" id="3.30.710.10">
    <property type="entry name" value="Potassium Channel Kv1.1, Chain A"/>
    <property type="match status" value="1"/>
</dbReference>
<dbReference type="OMA" id="YVTENRC"/>
<proteinExistence type="predicted"/>